<dbReference type="Proteomes" id="UP000612349">
    <property type="component" value="Unassembled WGS sequence"/>
</dbReference>
<dbReference type="GO" id="GO:0004386">
    <property type="term" value="F:helicase activity"/>
    <property type="evidence" value="ECO:0007669"/>
    <property type="project" value="UniProtKB-KW"/>
</dbReference>
<keyword evidence="4" id="KW-0347">Helicase</keyword>
<dbReference type="Pfam" id="PF08494">
    <property type="entry name" value="DEAD_assoc"/>
    <property type="match status" value="1"/>
</dbReference>
<dbReference type="CDD" id="cd18796">
    <property type="entry name" value="SF2_C_LHR"/>
    <property type="match status" value="1"/>
</dbReference>
<proteinExistence type="inferred from homology"/>
<keyword evidence="6" id="KW-0238">DNA-binding</keyword>
<dbReference type="GO" id="GO:0006281">
    <property type="term" value="P:DNA repair"/>
    <property type="evidence" value="ECO:0007669"/>
    <property type="project" value="UniProtKB-KW"/>
</dbReference>
<dbReference type="GO" id="GO:0016887">
    <property type="term" value="F:ATP hydrolysis activity"/>
    <property type="evidence" value="ECO:0007669"/>
    <property type="project" value="TreeGrafter"/>
</dbReference>
<feature type="region of interest" description="Disordered" evidence="10">
    <location>
        <begin position="119"/>
        <end position="140"/>
    </location>
</feature>
<dbReference type="Pfam" id="PF19306">
    <property type="entry name" value="WHD_Lhr"/>
    <property type="match status" value="1"/>
</dbReference>
<evidence type="ECO:0000259" key="11">
    <source>
        <dbReference type="PROSITE" id="PS51192"/>
    </source>
</evidence>
<evidence type="ECO:0000256" key="10">
    <source>
        <dbReference type="SAM" id="MobiDB-lite"/>
    </source>
</evidence>
<evidence type="ECO:0000256" key="6">
    <source>
        <dbReference type="ARBA" id="ARBA00023125"/>
    </source>
</evidence>
<dbReference type="InterPro" id="IPR027417">
    <property type="entry name" value="P-loop_NTPase"/>
</dbReference>
<gene>
    <name evidence="13" type="ORF">GCM10010990_04390</name>
</gene>
<evidence type="ECO:0000259" key="12">
    <source>
        <dbReference type="PROSITE" id="PS51194"/>
    </source>
</evidence>
<protein>
    <submittedName>
        <fullName evidence="13">DNA ligase-associated DEXH box helicase</fullName>
    </submittedName>
</protein>
<evidence type="ECO:0000256" key="2">
    <source>
        <dbReference type="ARBA" id="ARBA00022763"/>
    </source>
</evidence>
<reference evidence="13" key="2">
    <citation type="submission" date="2020-09" db="EMBL/GenBank/DDBJ databases">
        <authorList>
            <person name="Sun Q."/>
            <person name="Zhou Y."/>
        </authorList>
    </citation>
    <scope>NUCLEOTIDE SEQUENCE</scope>
    <source>
        <strain evidence="13">CGMCC 1.15360</strain>
    </source>
</reference>
<dbReference type="InterPro" id="IPR017170">
    <property type="entry name" value="Lhr-like"/>
</dbReference>
<comment type="caution">
    <text evidence="13">The sequence shown here is derived from an EMBL/GenBank/DDBJ whole genome shotgun (WGS) entry which is preliminary data.</text>
</comment>
<evidence type="ECO:0000256" key="1">
    <source>
        <dbReference type="ARBA" id="ARBA00022741"/>
    </source>
</evidence>
<dbReference type="InterPro" id="IPR013701">
    <property type="entry name" value="Lhr-like_DEAD/DEAH_assoc"/>
</dbReference>
<keyword evidence="7" id="KW-0234">DNA repair</keyword>
<dbReference type="AlphaFoldDB" id="A0A916YSA7"/>
<dbReference type="PANTHER" id="PTHR47962:SF3">
    <property type="entry name" value="LARGE ATP-DEPENDENT HELICASE-RELATED PROTEIN"/>
    <property type="match status" value="1"/>
</dbReference>
<evidence type="ECO:0000313" key="14">
    <source>
        <dbReference type="Proteomes" id="UP000612349"/>
    </source>
</evidence>
<dbReference type="EMBL" id="BMIP01000001">
    <property type="protein sequence ID" value="GGD58187.1"/>
    <property type="molecule type" value="Genomic_DNA"/>
</dbReference>
<organism evidence="13 14">
    <name type="scientific">Croceicoccus mobilis</name>
    <dbReference type="NCBI Taxonomy" id="1703339"/>
    <lineage>
        <taxon>Bacteria</taxon>
        <taxon>Pseudomonadati</taxon>
        <taxon>Pseudomonadota</taxon>
        <taxon>Alphaproteobacteria</taxon>
        <taxon>Sphingomonadales</taxon>
        <taxon>Erythrobacteraceae</taxon>
        <taxon>Croceicoccus</taxon>
    </lineage>
</organism>
<evidence type="ECO:0000256" key="7">
    <source>
        <dbReference type="ARBA" id="ARBA00023204"/>
    </source>
</evidence>
<feature type="compositionally biased region" description="Basic and acidic residues" evidence="10">
    <location>
        <begin position="120"/>
        <end position="130"/>
    </location>
</feature>
<dbReference type="InterPro" id="IPR026362">
    <property type="entry name" value="DEXH_lig_assoc"/>
</dbReference>
<dbReference type="InterPro" id="IPR052511">
    <property type="entry name" value="ATP-dep_Helicase"/>
</dbReference>
<dbReference type="InterPro" id="IPR014001">
    <property type="entry name" value="Helicase_ATP-bd"/>
</dbReference>
<dbReference type="NCBIfam" id="TIGR04121">
    <property type="entry name" value="DEXH_lig_assoc"/>
    <property type="match status" value="1"/>
</dbReference>
<reference evidence="13" key="1">
    <citation type="journal article" date="2014" name="Int. J. Syst. Evol. Microbiol.">
        <title>Complete genome sequence of Corynebacterium casei LMG S-19264T (=DSM 44701T), isolated from a smear-ripened cheese.</title>
        <authorList>
            <consortium name="US DOE Joint Genome Institute (JGI-PGF)"/>
            <person name="Walter F."/>
            <person name="Albersmeier A."/>
            <person name="Kalinowski J."/>
            <person name="Ruckert C."/>
        </authorList>
    </citation>
    <scope>NUCLEOTIDE SEQUENCE</scope>
    <source>
        <strain evidence="13">CGMCC 1.15360</strain>
    </source>
</reference>
<sequence>MRTRAVNRSACYGLVTGMAIPATIERWFEERDWRIRRHQAEMLDADDAGAHALLTADTGAGKTLAGFLPTLAAFSPERLGEGPPGDGLHTLYVSPLKALATDVKRNLLVPVEEMGLPIRIETRSGDTPSDRKKRQRAKPPHVLLTTPESLSLLISYPEAAEMFAGLQRVVIDELHAFATGKRGDLLMLALSRLRGLAPGMRSIGLSATVSDAEAYRGWLAPWGEIDTVRHVTGEAGAPPDVTILLPEEERVPWGGHAATWAVPQIMEQIRANKTTLVFTNTRFLAEYIFQKLWEANEDTLPIGIHHGSLSVEARRKVEGAMARGELRALVATASLDLGVDWGDIDCVIQMGAPKGSSRLLQRIGRANHRLDQPSRALLVPGNRFEFLEAQAALDAVEEGVRDGDDFRPGGLDVLAQHVMACACAGPFQEDALLSEVRSTLAYNWIDAEGWGRVLGFVESGGYALRAYDRFKRITREDGGWWRLTHPEHAARHRLNAGIIIDGEMLTVRFRNGRSLGRVEERFAASLSPGDTFQFAGLDLEVEAIKEVELIVRAAKKSAMIPSYGGARMPLTTHLADRVRAMLVDRPGWARFPDDVREWLEVQDWRSEMPGPGELLVESFPHDKREYSVFYTFEGWNANQSLGMLITRRMEDRGLGPLGFVANDYSLAVWGLKPITDPASLLSPDILAHEFTEWVTNSHLLRRAFREVAVIAGLVERQQPGKRKSGKQVTFSTDLIFDVLRKYEPDHVLIEAAWQDARARMTDVGRLADVLDRAAEQTVHVRLERVSPLAVPVLVGIGREKTPTGSADDEILIEAESLASAAMRADPLHDEARD</sequence>
<keyword evidence="2" id="KW-0227">DNA damage</keyword>
<dbReference type="SMART" id="SM00487">
    <property type="entry name" value="DEXDc"/>
    <property type="match status" value="1"/>
</dbReference>
<keyword evidence="5" id="KW-0067">ATP-binding</keyword>
<keyword evidence="3" id="KW-0378">Hydrolase</keyword>
<dbReference type="SUPFAM" id="SSF52540">
    <property type="entry name" value="P-loop containing nucleoside triphosphate hydrolases"/>
    <property type="match status" value="1"/>
</dbReference>
<keyword evidence="13" id="KW-0436">Ligase</keyword>
<dbReference type="PIRSF" id="PIRSF037307">
    <property type="entry name" value="Lhr-like_helic_prd"/>
    <property type="match status" value="1"/>
</dbReference>
<evidence type="ECO:0000256" key="3">
    <source>
        <dbReference type="ARBA" id="ARBA00022801"/>
    </source>
</evidence>
<feature type="domain" description="Helicase C-terminal" evidence="12">
    <location>
        <begin position="261"/>
        <end position="404"/>
    </location>
</feature>
<keyword evidence="1" id="KW-0547">Nucleotide-binding</keyword>
<evidence type="ECO:0000313" key="13">
    <source>
        <dbReference type="EMBL" id="GGD58187.1"/>
    </source>
</evidence>
<evidence type="ECO:0000256" key="4">
    <source>
        <dbReference type="ARBA" id="ARBA00022806"/>
    </source>
</evidence>
<dbReference type="InterPro" id="IPR011545">
    <property type="entry name" value="DEAD/DEAH_box_helicase_dom"/>
</dbReference>
<dbReference type="GO" id="GO:0003677">
    <property type="term" value="F:DNA binding"/>
    <property type="evidence" value="ECO:0007669"/>
    <property type="project" value="UniProtKB-KW"/>
</dbReference>
<evidence type="ECO:0000256" key="9">
    <source>
        <dbReference type="ARBA" id="ARBA00093467"/>
    </source>
</evidence>
<keyword evidence="14" id="KW-1185">Reference proteome</keyword>
<comment type="similarity">
    <text evidence="9">Belongs to the Lhr helicase family. Lhr-Core subfamily.</text>
</comment>
<keyword evidence="8" id="KW-0413">Isomerase</keyword>
<dbReference type="InterPro" id="IPR001650">
    <property type="entry name" value="Helicase_C-like"/>
</dbReference>
<evidence type="ECO:0000256" key="5">
    <source>
        <dbReference type="ARBA" id="ARBA00022840"/>
    </source>
</evidence>
<feature type="domain" description="Helicase ATP-binding" evidence="11">
    <location>
        <begin position="43"/>
        <end position="219"/>
    </location>
</feature>
<dbReference type="GO" id="GO:0005524">
    <property type="term" value="F:ATP binding"/>
    <property type="evidence" value="ECO:0007669"/>
    <property type="project" value="UniProtKB-KW"/>
</dbReference>
<dbReference type="Pfam" id="PF00271">
    <property type="entry name" value="Helicase_C"/>
    <property type="match status" value="1"/>
</dbReference>
<name>A0A916YSA7_9SPHN</name>
<dbReference type="InterPro" id="IPR045628">
    <property type="entry name" value="Lhr_WH_dom"/>
</dbReference>
<dbReference type="SMART" id="SM00490">
    <property type="entry name" value="HELICc"/>
    <property type="match status" value="1"/>
</dbReference>
<dbReference type="PROSITE" id="PS51192">
    <property type="entry name" value="HELICASE_ATP_BIND_1"/>
    <property type="match status" value="1"/>
</dbReference>
<evidence type="ECO:0000256" key="8">
    <source>
        <dbReference type="ARBA" id="ARBA00023235"/>
    </source>
</evidence>
<dbReference type="GO" id="GO:0016874">
    <property type="term" value="F:ligase activity"/>
    <property type="evidence" value="ECO:0007669"/>
    <property type="project" value="UniProtKB-KW"/>
</dbReference>
<dbReference type="Pfam" id="PF00270">
    <property type="entry name" value="DEAD"/>
    <property type="match status" value="1"/>
</dbReference>
<accession>A0A916YSA7</accession>
<dbReference type="Gene3D" id="3.40.50.300">
    <property type="entry name" value="P-loop containing nucleotide triphosphate hydrolases"/>
    <property type="match status" value="2"/>
</dbReference>
<dbReference type="PANTHER" id="PTHR47962">
    <property type="entry name" value="ATP-DEPENDENT HELICASE LHR-RELATED-RELATED"/>
    <property type="match status" value="1"/>
</dbReference>
<dbReference type="PROSITE" id="PS51194">
    <property type="entry name" value="HELICASE_CTER"/>
    <property type="match status" value="1"/>
</dbReference>